<feature type="domain" description="Pus10-like C-terminal" evidence="5">
    <location>
        <begin position="416"/>
        <end position="594"/>
    </location>
</feature>
<dbReference type="WBParaSite" id="TREG1_108640.1">
    <property type="protein sequence ID" value="TREG1_108640.1"/>
    <property type="gene ID" value="TREG1_108640"/>
</dbReference>
<keyword evidence="2" id="KW-0819">tRNA processing</keyword>
<dbReference type="InterPro" id="IPR048741">
    <property type="entry name" value="Pus10-like_C"/>
</dbReference>
<sequence>MSDEAISCLEKYILNFGICKCCALRLTKGYHCQPSDLLTAFHSQSYSKDYICKICFGLLHHPLLCDMPLTMTTNHDDDGEKYALVYLYKKIIESKYQFTAYQLRVTEPVNITIREQFLWDELLSLITVGSNDNNNNNIGNSSDKDIDEKQNGQSFLFTQSDISTLRSHTVPVKTVWKWIVEPKLSELLKVPVIYSLRNDTELKSIKTNGLHSTNPNHDQESNIMCISVEFSHNSIQTDFNALINYLEKSPSCSSSSSIHSCLVRLKNSKIPRKRSRFNFSERIKATALKQHKEDEKIIINNQEDNDTKDVLMEDNACSLVDENNNNNNNNNNDSDCTHSSISNQPTTSASSSVINIGYTLDRSCQFSRTVLTELSSLLKDVCLHSDYIKKRLSSEDNHSLAFMTLLNVSRSIPLCLAGRYVKLSRRLPQTPWLIGTQRKLDSSVEELITGLILPQFGTNAQGCFMSSGREDVDVRCLGLGRPFVIEINNYELLPSEIVRKWSINNNNNNIGAESIETDPSQSLDLLKLASLVNSNTQDKVYIRDLQLVSSATASAKIKGGEMQKAKCYRALCWCPNGGITTEMLMKMEKYAPCIFIKTTANINGDENNNSSNDVVSQEKPVIQWPYSSSSSSSGGTKIGFGPFEVNQLTPLRVLHRRALMNRKRTIHRVCFMSYKEAMKTNNPVAYHTDEDINARQEWTEKARQTFILI</sequence>
<evidence type="ECO:0000259" key="5">
    <source>
        <dbReference type="Pfam" id="PF21238"/>
    </source>
</evidence>
<dbReference type="GO" id="GO:0031119">
    <property type="term" value="P:tRNA pseudouridine synthesis"/>
    <property type="evidence" value="ECO:0007669"/>
    <property type="project" value="TreeGrafter"/>
</dbReference>
<evidence type="ECO:0000256" key="2">
    <source>
        <dbReference type="ARBA" id="ARBA00022694"/>
    </source>
</evidence>
<dbReference type="Pfam" id="PF21238">
    <property type="entry name" value="Pus10_C"/>
    <property type="match status" value="2"/>
</dbReference>
<protein>
    <recommendedName>
        <fullName evidence="1">tRNA pseudouridine(55) synthase</fullName>
        <ecNumber evidence="1">5.4.99.25</ecNumber>
    </recommendedName>
</protein>
<feature type="compositionally biased region" description="Polar residues" evidence="4">
    <location>
        <begin position="333"/>
        <end position="349"/>
    </location>
</feature>
<feature type="compositionally biased region" description="Low complexity" evidence="4">
    <location>
        <begin position="323"/>
        <end position="332"/>
    </location>
</feature>
<dbReference type="EC" id="5.4.99.25" evidence="1"/>
<evidence type="ECO:0000256" key="4">
    <source>
        <dbReference type="SAM" id="MobiDB-lite"/>
    </source>
</evidence>
<dbReference type="AlphaFoldDB" id="A0AA85IU89"/>
<evidence type="ECO:0000313" key="7">
    <source>
        <dbReference type="WBParaSite" id="TREG1_108640.1"/>
    </source>
</evidence>
<feature type="region of interest" description="Disordered" evidence="4">
    <location>
        <begin position="319"/>
        <end position="349"/>
    </location>
</feature>
<dbReference type="PANTHER" id="PTHR21568:SF0">
    <property type="entry name" value="TRNA PSEUDOURIDINE SYNTHASE PUS10"/>
    <property type="match status" value="1"/>
</dbReference>
<accession>A0AA85IU89</accession>
<dbReference type="Gene3D" id="3.30.70.2510">
    <property type="match status" value="1"/>
</dbReference>
<feature type="domain" description="Pus10-like C-terminal" evidence="5">
    <location>
        <begin position="642"/>
        <end position="676"/>
    </location>
</feature>
<name>A0AA85IU89_TRIRE</name>
<dbReference type="Gene3D" id="3.30.70.3190">
    <property type="match status" value="1"/>
</dbReference>
<dbReference type="Proteomes" id="UP000050795">
    <property type="component" value="Unassembled WGS sequence"/>
</dbReference>
<proteinExistence type="predicted"/>
<dbReference type="PANTHER" id="PTHR21568">
    <property type="entry name" value="TRNA PSEUDOURIDINE SYNTHASE PUS10"/>
    <property type="match status" value="1"/>
</dbReference>
<evidence type="ECO:0000313" key="6">
    <source>
        <dbReference type="Proteomes" id="UP000050795"/>
    </source>
</evidence>
<keyword evidence="6" id="KW-1185">Reference proteome</keyword>
<dbReference type="FunFam" id="3.30.70.2510:FF:000001">
    <property type="entry name" value="tRNA pseudouridine synthase Pus10"/>
    <property type="match status" value="1"/>
</dbReference>
<dbReference type="GO" id="GO:0160148">
    <property type="term" value="F:tRNA pseudouridine(55) synthase activity"/>
    <property type="evidence" value="ECO:0007669"/>
    <property type="project" value="UniProtKB-EC"/>
</dbReference>
<reference evidence="6" key="1">
    <citation type="submission" date="2022-06" db="EMBL/GenBank/DDBJ databases">
        <authorList>
            <person name="Berger JAMES D."/>
            <person name="Berger JAMES D."/>
        </authorList>
    </citation>
    <scope>NUCLEOTIDE SEQUENCE [LARGE SCALE GENOMIC DNA]</scope>
</reference>
<organism evidence="6 7">
    <name type="scientific">Trichobilharzia regenti</name>
    <name type="common">Nasal bird schistosome</name>
    <dbReference type="NCBI Taxonomy" id="157069"/>
    <lineage>
        <taxon>Eukaryota</taxon>
        <taxon>Metazoa</taxon>
        <taxon>Spiralia</taxon>
        <taxon>Lophotrochozoa</taxon>
        <taxon>Platyhelminthes</taxon>
        <taxon>Trematoda</taxon>
        <taxon>Digenea</taxon>
        <taxon>Strigeidida</taxon>
        <taxon>Schistosomatoidea</taxon>
        <taxon>Schistosomatidae</taxon>
        <taxon>Trichobilharzia</taxon>
    </lineage>
</organism>
<evidence type="ECO:0000256" key="3">
    <source>
        <dbReference type="ARBA" id="ARBA00023235"/>
    </source>
</evidence>
<keyword evidence="3" id="KW-0413">Isomerase</keyword>
<dbReference type="InterPro" id="IPR039894">
    <property type="entry name" value="Pus10-like"/>
</dbReference>
<reference evidence="7" key="2">
    <citation type="submission" date="2023-11" db="UniProtKB">
        <authorList>
            <consortium name="WormBaseParasite"/>
        </authorList>
    </citation>
    <scope>IDENTIFICATION</scope>
</reference>
<evidence type="ECO:0000256" key="1">
    <source>
        <dbReference type="ARBA" id="ARBA00012787"/>
    </source>
</evidence>